<name>A0A8H7ZS95_9FUNG</name>
<feature type="non-terminal residue" evidence="2">
    <location>
        <position position="1"/>
    </location>
</feature>
<dbReference type="EMBL" id="JAEFCI010008778">
    <property type="protein sequence ID" value="KAG5458252.1"/>
    <property type="molecule type" value="Genomic_DNA"/>
</dbReference>
<comment type="caution">
    <text evidence="2">The sequence shown here is derived from an EMBL/GenBank/DDBJ whole genome shotgun (WGS) entry which is preliminary data.</text>
</comment>
<keyword evidence="3" id="KW-1185">Reference proteome</keyword>
<evidence type="ECO:0000313" key="2">
    <source>
        <dbReference type="EMBL" id="KAG5458252.1"/>
    </source>
</evidence>
<organism evidence="2 3">
    <name type="scientific">Olpidium bornovanus</name>
    <dbReference type="NCBI Taxonomy" id="278681"/>
    <lineage>
        <taxon>Eukaryota</taxon>
        <taxon>Fungi</taxon>
        <taxon>Fungi incertae sedis</taxon>
        <taxon>Olpidiomycota</taxon>
        <taxon>Olpidiomycotina</taxon>
        <taxon>Olpidiomycetes</taxon>
        <taxon>Olpidiales</taxon>
        <taxon>Olpidiaceae</taxon>
        <taxon>Olpidium</taxon>
    </lineage>
</organism>
<evidence type="ECO:0000256" key="1">
    <source>
        <dbReference type="SAM" id="MobiDB-lite"/>
    </source>
</evidence>
<protein>
    <submittedName>
        <fullName evidence="2">Uncharacterized protein</fullName>
    </submittedName>
</protein>
<accession>A0A8H7ZS95</accession>
<feature type="region of interest" description="Disordered" evidence="1">
    <location>
        <begin position="125"/>
        <end position="151"/>
    </location>
</feature>
<proteinExistence type="predicted"/>
<dbReference type="AlphaFoldDB" id="A0A8H7ZS95"/>
<feature type="region of interest" description="Disordered" evidence="1">
    <location>
        <begin position="486"/>
        <end position="562"/>
    </location>
</feature>
<dbReference type="Proteomes" id="UP000673691">
    <property type="component" value="Unassembled WGS sequence"/>
</dbReference>
<feature type="region of interest" description="Disordered" evidence="1">
    <location>
        <begin position="396"/>
        <end position="415"/>
    </location>
</feature>
<sequence>HGDSWPVLVPPLLRSGNDFVHRDPDARLQCAGPERKVAHHADEQRLPGQPLVSPPVLSDRLRRPAAARVRGSAELRLVGAQMPVFALAEEKLLLVFRVAFRGFRRRSALVRDGVRGRRFVAELLPGPAGSSGPAARARRARRGRGDDGPLPGLALRLVQRPPSLVTGAHAGGELRVSGKDGSDGHAEVAGLRFSPHQLIPERFREIGDVFQPERVPVRVVSVQLLQRHVDEVTPDGAAAVNKVSTGAVPPRRASRNCTYHFGSFASPARGGDARAAVPLLSCTRNSPISGGDLRRLESLSNEKAPVAVGPPVGTSPSPAYPYIRFVPEEASECASTGKRHTLETPRASCPASPWRCATARGRRHPLTSSWAPPPGQTPAEGGNTLFRTGSADYSAACSGRSSPAGSDADSHRSQICKDPCSYSEPGQPCYAGTLGRRRYDLETRRSAAARRRPRQISQNKALTSDVSGVDTFANLFKGELKTAAAAQPREVSDGTQDDVTPAFGGERHKGLISTSARSARKKADLQKATPHVPFTSPPHTRARAGASPLPGTCKGAARALTK</sequence>
<feature type="region of interest" description="Disordered" evidence="1">
    <location>
        <begin position="36"/>
        <end position="56"/>
    </location>
</feature>
<feature type="region of interest" description="Disordered" evidence="1">
    <location>
        <begin position="363"/>
        <end position="386"/>
    </location>
</feature>
<feature type="compositionally biased region" description="Basic and acidic residues" evidence="1">
    <location>
        <begin position="36"/>
        <end position="45"/>
    </location>
</feature>
<reference evidence="2 3" key="1">
    <citation type="journal article" name="Sci. Rep.">
        <title>Genome-scale phylogenetic analyses confirm Olpidium as the closest living zoosporic fungus to the non-flagellated, terrestrial fungi.</title>
        <authorList>
            <person name="Chang Y."/>
            <person name="Rochon D."/>
            <person name="Sekimoto S."/>
            <person name="Wang Y."/>
            <person name="Chovatia M."/>
            <person name="Sandor L."/>
            <person name="Salamov A."/>
            <person name="Grigoriev I.V."/>
            <person name="Stajich J.E."/>
            <person name="Spatafora J.W."/>
        </authorList>
    </citation>
    <scope>NUCLEOTIDE SEQUENCE [LARGE SCALE GENOMIC DNA]</scope>
    <source>
        <strain evidence="2">S191</strain>
    </source>
</reference>
<feature type="compositionally biased region" description="Low complexity" evidence="1">
    <location>
        <begin position="125"/>
        <end position="135"/>
    </location>
</feature>
<evidence type="ECO:0000313" key="3">
    <source>
        <dbReference type="Proteomes" id="UP000673691"/>
    </source>
</evidence>
<gene>
    <name evidence="2" type="ORF">BJ554DRAFT_1561</name>
</gene>